<organism evidence="1 2">
    <name type="scientific">Rhododendron simsii</name>
    <name type="common">Sims's rhododendron</name>
    <dbReference type="NCBI Taxonomy" id="118357"/>
    <lineage>
        <taxon>Eukaryota</taxon>
        <taxon>Viridiplantae</taxon>
        <taxon>Streptophyta</taxon>
        <taxon>Embryophyta</taxon>
        <taxon>Tracheophyta</taxon>
        <taxon>Spermatophyta</taxon>
        <taxon>Magnoliopsida</taxon>
        <taxon>eudicotyledons</taxon>
        <taxon>Gunneridae</taxon>
        <taxon>Pentapetalae</taxon>
        <taxon>asterids</taxon>
        <taxon>Ericales</taxon>
        <taxon>Ericaceae</taxon>
        <taxon>Ericoideae</taxon>
        <taxon>Rhodoreae</taxon>
        <taxon>Rhododendron</taxon>
    </lineage>
</organism>
<keyword evidence="2" id="KW-1185">Reference proteome</keyword>
<evidence type="ECO:0000313" key="1">
    <source>
        <dbReference type="EMBL" id="KAF7127865.1"/>
    </source>
</evidence>
<comment type="caution">
    <text evidence="1">The sequence shown here is derived from an EMBL/GenBank/DDBJ whole genome shotgun (WGS) entry which is preliminary data.</text>
</comment>
<dbReference type="EMBL" id="WJXA01000011">
    <property type="protein sequence ID" value="KAF7127865.1"/>
    <property type="molecule type" value="Genomic_DNA"/>
</dbReference>
<name>A0A834L8T2_RHOSS</name>
<sequence>MRRHYRKLRKAKVDPYSSPYLGMHMDDWKYLIDKVFKDPKIWGENFPYNHTMGSKSFPAAMSIAAEGNDNELPDFCEFFKKSHTLKKTKEWTKPTCAVLHVCLSTVLF</sequence>
<dbReference type="OrthoDB" id="1744400at2759"/>
<dbReference type="Proteomes" id="UP000626092">
    <property type="component" value="Unassembled WGS sequence"/>
</dbReference>
<evidence type="ECO:0000313" key="2">
    <source>
        <dbReference type="Proteomes" id="UP000626092"/>
    </source>
</evidence>
<dbReference type="AlphaFoldDB" id="A0A834L8T2"/>
<protein>
    <submittedName>
        <fullName evidence="1">Uncharacterized protein</fullName>
    </submittedName>
</protein>
<gene>
    <name evidence="1" type="ORF">RHSIM_Rhsim11G0014100</name>
</gene>
<accession>A0A834L8T2</accession>
<reference evidence="1" key="1">
    <citation type="submission" date="2019-11" db="EMBL/GenBank/DDBJ databases">
        <authorList>
            <person name="Liu Y."/>
            <person name="Hou J."/>
            <person name="Li T.-Q."/>
            <person name="Guan C.-H."/>
            <person name="Wu X."/>
            <person name="Wu H.-Z."/>
            <person name="Ling F."/>
            <person name="Zhang R."/>
            <person name="Shi X.-G."/>
            <person name="Ren J.-P."/>
            <person name="Chen E.-F."/>
            <person name="Sun J.-M."/>
        </authorList>
    </citation>
    <scope>NUCLEOTIDE SEQUENCE</scope>
    <source>
        <strain evidence="1">Adult_tree_wgs_1</strain>
        <tissue evidence="1">Leaves</tissue>
    </source>
</reference>
<proteinExistence type="predicted"/>